<reference evidence="4 5" key="1">
    <citation type="submission" date="2016-03" db="EMBL/GenBank/DDBJ databases">
        <authorList>
            <person name="Ploux O."/>
        </authorList>
    </citation>
    <scope>NUCLEOTIDE SEQUENCE [LARGE SCALE GENOMIC DNA]</scope>
    <source>
        <strain evidence="4 5">UAMH 11012</strain>
    </source>
</reference>
<evidence type="ECO:0000313" key="5">
    <source>
        <dbReference type="Proteomes" id="UP000184330"/>
    </source>
</evidence>
<dbReference type="GO" id="GO:0000981">
    <property type="term" value="F:DNA-binding transcription factor activity, RNA polymerase II-specific"/>
    <property type="evidence" value="ECO:0007669"/>
    <property type="project" value="InterPro"/>
</dbReference>
<dbReference type="OrthoDB" id="6509908at2759"/>
<organism evidence="4 5">
    <name type="scientific">Phialocephala subalpina</name>
    <dbReference type="NCBI Taxonomy" id="576137"/>
    <lineage>
        <taxon>Eukaryota</taxon>
        <taxon>Fungi</taxon>
        <taxon>Dikarya</taxon>
        <taxon>Ascomycota</taxon>
        <taxon>Pezizomycotina</taxon>
        <taxon>Leotiomycetes</taxon>
        <taxon>Helotiales</taxon>
        <taxon>Mollisiaceae</taxon>
        <taxon>Phialocephala</taxon>
        <taxon>Phialocephala fortinii species complex</taxon>
    </lineage>
</organism>
<feature type="domain" description="Zn(2)-C6 fungal-type" evidence="3">
    <location>
        <begin position="21"/>
        <end position="52"/>
    </location>
</feature>
<dbReference type="PANTHER" id="PTHR47840">
    <property type="entry name" value="ZN(II)2CYS6 TRANSCRIPTION FACTOR (EUROFUNG)-RELATED"/>
    <property type="match status" value="1"/>
</dbReference>
<dbReference type="PROSITE" id="PS00463">
    <property type="entry name" value="ZN2_CY6_FUNGAL_1"/>
    <property type="match status" value="1"/>
</dbReference>
<feature type="region of interest" description="Disordered" evidence="2">
    <location>
        <begin position="101"/>
        <end position="136"/>
    </location>
</feature>
<dbReference type="CDD" id="cd12148">
    <property type="entry name" value="fungal_TF_MHR"/>
    <property type="match status" value="1"/>
</dbReference>
<dbReference type="CDD" id="cd00067">
    <property type="entry name" value="GAL4"/>
    <property type="match status" value="1"/>
</dbReference>
<keyword evidence="5" id="KW-1185">Reference proteome</keyword>
<dbReference type="SUPFAM" id="SSF57701">
    <property type="entry name" value="Zn2/Cys6 DNA-binding domain"/>
    <property type="match status" value="1"/>
</dbReference>
<protein>
    <recommendedName>
        <fullName evidence="3">Zn(2)-C6 fungal-type domain-containing protein</fullName>
    </recommendedName>
</protein>
<evidence type="ECO:0000256" key="2">
    <source>
        <dbReference type="SAM" id="MobiDB-lite"/>
    </source>
</evidence>
<evidence type="ECO:0000259" key="3">
    <source>
        <dbReference type="PROSITE" id="PS50048"/>
    </source>
</evidence>
<dbReference type="InterPro" id="IPR001138">
    <property type="entry name" value="Zn2Cys6_DnaBD"/>
</dbReference>
<sequence length="705" mass="78557">MPHDQMSREDSVKSVRRGAKSCVECRNRKVRCDWLFEGAESCQRCLANGRTCEPQVRMLRRSSTVAMTSRAHIAHLKNEVSRLWTAVHTLETKLGCVPTEATLQPPSQMENTSAFHGTPSDDDLDSNASDLSPTSPQSHLLQLFDKELLGSDGYGPEAPVRPAPSLHKAQESYALRALLPSKEDMVGISAQASPWLYMYNSLFPMTNIFSSGEEMLSQYDKLQDPNANPFAIADLLLSVAITVQQKPNETVANAAGIKNASSFIKDVSDTVERIIISHDALAGTLEGIRTSLLFLRIEIGRSGLRKVWILSRRIIALAELIGLPRASMALASYKESLVDTSRNAQTEVSSSVLESRSQKAEVWESICAVDKIMSMMWSLPLATLNYPLPKRPIVDSQGQVNPQAFLYSLTGIATRVIELDYISSSGRPLMEMFSAVISTDQELRSLISSMPKGWRRIDWPELSVHGFLQFLHRYLTVRTHLQLALKYDDGPDFAFNFITCLEACQEMARQYISMRPAFPEGFFANRVIDLQAFTAATFLLLSKFRTSRGSSTFQYTMDLNIVTGLVDQVVQMMEFVATRAGGDFARQAVDAIRSLNSLLQQPQTTESQNITLSLGLAGRIHVSRKSNIAKNIPQQTYPAPIQQPGGWENSYNDAPSAPQVMSIRSSDINFMDSLSYSMEISDDYPFFDDETFGNEQWLTWTDGTV</sequence>
<keyword evidence="1" id="KW-0539">Nucleus</keyword>
<dbReference type="InterPro" id="IPR036864">
    <property type="entry name" value="Zn2-C6_fun-type_DNA-bd_sf"/>
</dbReference>
<dbReference type="PANTHER" id="PTHR47840:SF3">
    <property type="entry name" value="ZN(II)2CYS6 TRANSCRIPTION FACTOR (EUROFUNG)"/>
    <property type="match status" value="1"/>
</dbReference>
<dbReference type="Gene3D" id="4.10.240.10">
    <property type="entry name" value="Zn(2)-C6 fungal-type DNA-binding domain"/>
    <property type="match status" value="1"/>
</dbReference>
<dbReference type="PROSITE" id="PS50048">
    <property type="entry name" value="ZN2_CY6_FUNGAL_2"/>
    <property type="match status" value="1"/>
</dbReference>
<evidence type="ECO:0000313" key="4">
    <source>
        <dbReference type="EMBL" id="CZR64458.1"/>
    </source>
</evidence>
<gene>
    <name evidence="4" type="ORF">PAC_14356</name>
</gene>
<feature type="compositionally biased region" description="Polar residues" evidence="2">
    <location>
        <begin position="101"/>
        <end position="115"/>
    </location>
</feature>
<dbReference type="SMART" id="SM00066">
    <property type="entry name" value="GAL4"/>
    <property type="match status" value="1"/>
</dbReference>
<dbReference type="GO" id="GO:0008270">
    <property type="term" value="F:zinc ion binding"/>
    <property type="evidence" value="ECO:0007669"/>
    <property type="project" value="InterPro"/>
</dbReference>
<proteinExistence type="predicted"/>
<dbReference type="Pfam" id="PF00172">
    <property type="entry name" value="Zn_clus"/>
    <property type="match status" value="1"/>
</dbReference>
<dbReference type="STRING" id="576137.A0A1L7XHH2"/>
<dbReference type="AlphaFoldDB" id="A0A1L7XHH2"/>
<dbReference type="EMBL" id="FJOG01000026">
    <property type="protein sequence ID" value="CZR64458.1"/>
    <property type="molecule type" value="Genomic_DNA"/>
</dbReference>
<evidence type="ECO:0000256" key="1">
    <source>
        <dbReference type="ARBA" id="ARBA00023242"/>
    </source>
</evidence>
<dbReference type="Proteomes" id="UP000184330">
    <property type="component" value="Unassembled WGS sequence"/>
</dbReference>
<accession>A0A1L7XHH2</accession>
<name>A0A1L7XHH2_9HELO</name>